<evidence type="ECO:0000256" key="3">
    <source>
        <dbReference type="ARBA" id="ARBA00023002"/>
    </source>
</evidence>
<sequence length="259" mass="27937">MPDTTTPTLPLPGGAIPVLGLGTWQSEGSDAELAVSAALQLGYRHVDTATGYGNEAQVARALATRGIDRDDVFLTTKLPPDHADRVRQTLMESLAALGTDHLDLWLIHWPPGKQARPDVWEELRRARDEGHVRSIGVSNYSIAQIDELIAATGEAPAVNQIPYSPVDHDAALLAAHRERGVVVEGYSPLKRTDLGAEPIVAAARAHGVTPAQVVLRWHLEHDVVVIPKSVRPERLEENLGVLGFTLSPDEVAAIDTLGR</sequence>
<gene>
    <name evidence="5" type="ORF">H9657_16020</name>
</gene>
<comment type="similarity">
    <text evidence="1">Belongs to the aldo/keto reductase family.</text>
</comment>
<proteinExistence type="inferred from homology"/>
<evidence type="ECO:0000313" key="5">
    <source>
        <dbReference type="EMBL" id="MBD7919779.1"/>
    </source>
</evidence>
<evidence type="ECO:0000313" key="6">
    <source>
        <dbReference type="Proteomes" id="UP000604241"/>
    </source>
</evidence>
<protein>
    <submittedName>
        <fullName evidence="5">Aldo/keto reductase</fullName>
    </submittedName>
</protein>
<dbReference type="EMBL" id="JACSQV010000015">
    <property type="protein sequence ID" value="MBD7919779.1"/>
    <property type="molecule type" value="Genomic_DNA"/>
</dbReference>
<evidence type="ECO:0000256" key="2">
    <source>
        <dbReference type="ARBA" id="ARBA00022857"/>
    </source>
</evidence>
<dbReference type="SUPFAM" id="SSF51430">
    <property type="entry name" value="NAD(P)-linked oxidoreductase"/>
    <property type="match status" value="1"/>
</dbReference>
<evidence type="ECO:0000256" key="1">
    <source>
        <dbReference type="ARBA" id="ARBA00007905"/>
    </source>
</evidence>
<dbReference type="Gene3D" id="3.20.20.100">
    <property type="entry name" value="NADP-dependent oxidoreductase domain"/>
    <property type="match status" value="1"/>
</dbReference>
<keyword evidence="3" id="KW-0560">Oxidoreductase</keyword>
<dbReference type="InterPro" id="IPR023210">
    <property type="entry name" value="NADP_OxRdtase_dom"/>
</dbReference>
<dbReference type="PANTHER" id="PTHR43827:SF3">
    <property type="entry name" value="NADP-DEPENDENT OXIDOREDUCTASE DOMAIN-CONTAINING PROTEIN"/>
    <property type="match status" value="1"/>
</dbReference>
<dbReference type="RefSeq" id="WP_191784423.1">
    <property type="nucleotide sequence ID" value="NZ_JACSQV010000015.1"/>
</dbReference>
<accession>A0ABR8QHI6</accession>
<reference evidence="5 6" key="1">
    <citation type="submission" date="2020-08" db="EMBL/GenBank/DDBJ databases">
        <title>A Genomic Blueprint of the Chicken Gut Microbiome.</title>
        <authorList>
            <person name="Gilroy R."/>
            <person name="Ravi A."/>
            <person name="Getino M."/>
            <person name="Pursley I."/>
            <person name="Horton D.L."/>
            <person name="Alikhan N.-F."/>
            <person name="Baker D."/>
            <person name="Gharbi K."/>
            <person name="Hall N."/>
            <person name="Watson M."/>
            <person name="Adriaenssens E.M."/>
            <person name="Foster-Nyarko E."/>
            <person name="Jarju S."/>
            <person name="Secka A."/>
            <person name="Antonio M."/>
            <person name="Oren A."/>
            <person name="Chaudhuri R."/>
            <person name="La Ragione R.M."/>
            <person name="Hildebrand F."/>
            <person name="Pallen M.J."/>
        </authorList>
    </citation>
    <scope>NUCLEOTIDE SEQUENCE [LARGE SCALE GENOMIC DNA]</scope>
    <source>
        <strain evidence="5 6">Sa3CUA2</strain>
    </source>
</reference>
<keyword evidence="6" id="KW-1185">Reference proteome</keyword>
<comment type="caution">
    <text evidence="5">The sequence shown here is derived from an EMBL/GenBank/DDBJ whole genome shotgun (WGS) entry which is preliminary data.</text>
</comment>
<dbReference type="PRINTS" id="PR00069">
    <property type="entry name" value="ALDKETRDTASE"/>
</dbReference>
<dbReference type="Proteomes" id="UP000604241">
    <property type="component" value="Unassembled WGS sequence"/>
</dbReference>
<organism evidence="5 6">
    <name type="scientific">Cellulomonas avistercoris</name>
    <dbReference type="NCBI Taxonomy" id="2762242"/>
    <lineage>
        <taxon>Bacteria</taxon>
        <taxon>Bacillati</taxon>
        <taxon>Actinomycetota</taxon>
        <taxon>Actinomycetes</taxon>
        <taxon>Micrococcales</taxon>
        <taxon>Cellulomonadaceae</taxon>
        <taxon>Cellulomonas</taxon>
    </lineage>
</organism>
<dbReference type="Pfam" id="PF00248">
    <property type="entry name" value="Aldo_ket_red"/>
    <property type="match status" value="1"/>
</dbReference>
<dbReference type="InterPro" id="IPR020471">
    <property type="entry name" value="AKR"/>
</dbReference>
<name>A0ABR8QHI6_9CELL</name>
<dbReference type="CDD" id="cd19071">
    <property type="entry name" value="AKR_AKR1-5-like"/>
    <property type="match status" value="1"/>
</dbReference>
<dbReference type="PIRSF" id="PIRSF000097">
    <property type="entry name" value="AKR"/>
    <property type="match status" value="1"/>
</dbReference>
<dbReference type="InterPro" id="IPR036812">
    <property type="entry name" value="NAD(P)_OxRdtase_dom_sf"/>
</dbReference>
<dbReference type="PROSITE" id="PS00062">
    <property type="entry name" value="ALDOKETO_REDUCTASE_2"/>
    <property type="match status" value="1"/>
</dbReference>
<keyword evidence="2" id="KW-0521">NADP</keyword>
<dbReference type="InterPro" id="IPR018170">
    <property type="entry name" value="Aldo/ket_reductase_CS"/>
</dbReference>
<evidence type="ECO:0000259" key="4">
    <source>
        <dbReference type="Pfam" id="PF00248"/>
    </source>
</evidence>
<dbReference type="PANTHER" id="PTHR43827">
    <property type="entry name" value="2,5-DIKETO-D-GLUCONIC ACID REDUCTASE"/>
    <property type="match status" value="1"/>
</dbReference>
<feature type="domain" description="NADP-dependent oxidoreductase" evidence="4">
    <location>
        <begin position="19"/>
        <end position="257"/>
    </location>
</feature>